<evidence type="ECO:0000256" key="1">
    <source>
        <dbReference type="SAM" id="SignalP"/>
    </source>
</evidence>
<dbReference type="AlphaFoldDB" id="A0A841DAR6"/>
<keyword evidence="3" id="KW-1185">Reference proteome</keyword>
<evidence type="ECO:0000313" key="2">
    <source>
        <dbReference type="EMBL" id="MBB5965215.1"/>
    </source>
</evidence>
<accession>A0A841DAR6</accession>
<reference evidence="2 3" key="1">
    <citation type="submission" date="2020-08" db="EMBL/GenBank/DDBJ databases">
        <title>Genomic Encyclopedia of Type Strains, Phase III (KMG-III): the genomes of soil and plant-associated and newly described type strains.</title>
        <authorList>
            <person name="Whitman W."/>
        </authorList>
    </citation>
    <scope>NUCLEOTIDE SEQUENCE [LARGE SCALE GENOMIC DNA]</scope>
    <source>
        <strain evidence="2 3">CECT 3303</strain>
    </source>
</reference>
<sequence>MSTIKRITRLVAVLGAAAAAAAVLTPPAQADDIPGKLTAHLHITRTGPGLSQCKLVTLAKVGMTNAQAQYLVGSGATARIEVWGDDPIYDNRLYKAPNATLSAGSDRNGGGLIILSHPTLDCKKYLDEDDVYEGDEDEIYVKVVFEAPGYSRMTKNTNVVQTSFES</sequence>
<proteinExistence type="predicted"/>
<comment type="caution">
    <text evidence="2">The sequence shown here is derived from an EMBL/GenBank/DDBJ whole genome shotgun (WGS) entry which is preliminary data.</text>
</comment>
<gene>
    <name evidence="2" type="ORF">FHS22_004501</name>
</gene>
<keyword evidence="1" id="KW-0732">Signal</keyword>
<dbReference type="EMBL" id="JACHJJ010000015">
    <property type="protein sequence ID" value="MBB5965215.1"/>
    <property type="molecule type" value="Genomic_DNA"/>
</dbReference>
<organism evidence="2 3">
    <name type="scientific">Planomonospora venezuelensis</name>
    <dbReference type="NCBI Taxonomy" id="1999"/>
    <lineage>
        <taxon>Bacteria</taxon>
        <taxon>Bacillati</taxon>
        <taxon>Actinomycetota</taxon>
        <taxon>Actinomycetes</taxon>
        <taxon>Streptosporangiales</taxon>
        <taxon>Streptosporangiaceae</taxon>
        <taxon>Planomonospora</taxon>
    </lineage>
</organism>
<feature type="chain" id="PRO_5032812612" evidence="1">
    <location>
        <begin position="31"/>
        <end position="166"/>
    </location>
</feature>
<dbReference type="RefSeq" id="WP_184944423.1">
    <property type="nucleotide sequence ID" value="NZ_JACHJJ010000015.1"/>
</dbReference>
<dbReference type="Proteomes" id="UP000562352">
    <property type="component" value="Unassembled WGS sequence"/>
</dbReference>
<protein>
    <submittedName>
        <fullName evidence="2">Uncharacterized protein</fullName>
    </submittedName>
</protein>
<name>A0A841DAR6_PLAVE</name>
<evidence type="ECO:0000313" key="3">
    <source>
        <dbReference type="Proteomes" id="UP000562352"/>
    </source>
</evidence>
<feature type="signal peptide" evidence="1">
    <location>
        <begin position="1"/>
        <end position="30"/>
    </location>
</feature>